<feature type="compositionally biased region" description="Polar residues" evidence="4">
    <location>
        <begin position="754"/>
        <end position="766"/>
    </location>
</feature>
<keyword evidence="3" id="KW-0539">Nucleus</keyword>
<dbReference type="GO" id="GO:0008270">
    <property type="term" value="F:zinc ion binding"/>
    <property type="evidence" value="ECO:0007669"/>
    <property type="project" value="InterPro"/>
</dbReference>
<name>A0A9P8VPU2_9HYPO</name>
<dbReference type="Pfam" id="PF01557">
    <property type="entry name" value="FAA_hydrolase"/>
    <property type="match status" value="1"/>
</dbReference>
<comment type="similarity">
    <text evidence="1">Belongs to the FAH family.</text>
</comment>
<dbReference type="PANTHER" id="PTHR11820">
    <property type="entry name" value="ACYLPYRUVASE"/>
    <property type="match status" value="1"/>
</dbReference>
<feature type="compositionally biased region" description="Polar residues" evidence="4">
    <location>
        <begin position="398"/>
        <end position="418"/>
    </location>
</feature>
<dbReference type="InterPro" id="IPR036663">
    <property type="entry name" value="Fumarylacetoacetase_C_sf"/>
</dbReference>
<evidence type="ECO:0000256" key="3">
    <source>
        <dbReference type="ARBA" id="ARBA00023242"/>
    </source>
</evidence>
<evidence type="ECO:0000256" key="4">
    <source>
        <dbReference type="SAM" id="MobiDB-lite"/>
    </source>
</evidence>
<dbReference type="InterPro" id="IPR011234">
    <property type="entry name" value="Fumarylacetoacetase-like_C"/>
</dbReference>
<dbReference type="InterPro" id="IPR007219">
    <property type="entry name" value="XnlR_reg_dom"/>
</dbReference>
<feature type="region of interest" description="Disordered" evidence="4">
    <location>
        <begin position="354"/>
        <end position="418"/>
    </location>
</feature>
<feature type="region of interest" description="Disordered" evidence="4">
    <location>
        <begin position="742"/>
        <end position="766"/>
    </location>
</feature>
<dbReference type="AlphaFoldDB" id="A0A9P8VPU2"/>
<dbReference type="GO" id="GO:0003677">
    <property type="term" value="F:DNA binding"/>
    <property type="evidence" value="ECO:0007669"/>
    <property type="project" value="InterPro"/>
</dbReference>
<gene>
    <name evidence="6" type="ORF">B0T10DRAFT_534053</name>
</gene>
<protein>
    <recommendedName>
        <fullName evidence="5">Xylanolytic transcriptional activator regulatory domain-containing protein</fullName>
    </recommendedName>
</protein>
<dbReference type="OrthoDB" id="3862662at2759"/>
<evidence type="ECO:0000313" key="6">
    <source>
        <dbReference type="EMBL" id="KAH6868867.1"/>
    </source>
</evidence>
<sequence length="1017" mass="112456">MAPNWTHLIRFLSEEDGQIHLGQVDSKQYPDVGLASLKGEKITVKLIKGTIYDGVVTDKTMQVARPLAPIAIEDVPIIRCMGLNYRDHAKEANMPIPDTPVLFIKPRTALSGPYPAKISVPKIAQDGSSDYEAELSIILSKTGRDIPVPEAMSYVLGYTCSNDVSARTQQFKNSQWCFSKGLDGSCPLGPTLVSPSAISNPHKLQIKAIHNGNVVQDTNTSELIFDIASTIAFLSQGTTLEKGTIIMTGTGPGIGAMRNPKVVLNDGDDMRVEIEKIGTLINRLGGRLGAPHMGDSGPARTDSLRSNSRSRGEEGGQAWSIKLPPPAPMGVASTGIQTSQVCCYPAGPLKPGPKIGISSIKEPNHVENGILRPTGSSKRQRKRRRESCEANDGDMEGSIQSYGHNAQSPDSSNSTSNVTHLTIRCPAQMDEWNTGRHESRAHLQGLSFILHPSHETSSPEKERVPQPRVSITDQHGLSHLDRAATELGVTRTCLDQMIQVYFDNMVGINLFHEPTFINKINAIESETEVHALLAAMFAFASRFYQPSEHSGIRFAPSNASDMHKSAAHFLDLASSYTDKALRDCGDEPPRLCVLQAFIMTAHCQLTQGVLGTAWRTLGTCVRLAYEINLHLIDLKCAGSSRGIDAKTWCENEEKRRAWWAIWEMDVFATTIRRTPTALDWSQTETMLPAEDEYWFQGQARPSCYLEMDPISRLRALRNSGNQSPKAWYIVINSLMKEAQKISSPYSIPSQSQPNDGQSPVATRQHQSGIIEHARDELESLANAAQCFALALPDHLRYRNQYLGFDARAPGQLGSVRQLHCSIYNIHVMTQLTRLMIHRYNVFRSHARLSLQKTRQTSNAAARNESIPPKNTSMDDMAMRQYFEAADNILTIVNRSCDDHIQYINPFLSFTIWLASAVQLVRRGFCRPRTNQSLVKSKFERNLETLEAQLEACQTRGKSDQPSSGPAAPGVRNMATGPHLHEKNKDMSTSGDTYEEPGGLDPKSGMCIISSSLYWRIN</sequence>
<proteinExistence type="inferred from homology"/>
<organism evidence="6 7">
    <name type="scientific">Thelonectria olida</name>
    <dbReference type="NCBI Taxonomy" id="1576542"/>
    <lineage>
        <taxon>Eukaryota</taxon>
        <taxon>Fungi</taxon>
        <taxon>Dikarya</taxon>
        <taxon>Ascomycota</taxon>
        <taxon>Pezizomycotina</taxon>
        <taxon>Sordariomycetes</taxon>
        <taxon>Hypocreomycetidae</taxon>
        <taxon>Hypocreales</taxon>
        <taxon>Nectriaceae</taxon>
        <taxon>Thelonectria</taxon>
    </lineage>
</organism>
<dbReference type="Proteomes" id="UP000777438">
    <property type="component" value="Unassembled WGS sequence"/>
</dbReference>
<feature type="region of interest" description="Disordered" evidence="4">
    <location>
        <begin position="287"/>
        <end position="333"/>
    </location>
</feature>
<evidence type="ECO:0000256" key="1">
    <source>
        <dbReference type="ARBA" id="ARBA00010211"/>
    </source>
</evidence>
<keyword evidence="7" id="KW-1185">Reference proteome</keyword>
<accession>A0A9P8VPU2</accession>
<feature type="region of interest" description="Disordered" evidence="4">
    <location>
        <begin position="853"/>
        <end position="872"/>
    </location>
</feature>
<feature type="compositionally biased region" description="Low complexity" evidence="4">
    <location>
        <begin position="742"/>
        <end position="753"/>
    </location>
</feature>
<dbReference type="PANTHER" id="PTHR11820:SF112">
    <property type="entry name" value="FUMARYLACETOACETATE HYDROLASE FAMILY PROTEIN (AFU_ORTHOLOGUE AFUA_1G02370)-RELATED"/>
    <property type="match status" value="1"/>
</dbReference>
<dbReference type="CDD" id="cd12148">
    <property type="entry name" value="fungal_TF_MHR"/>
    <property type="match status" value="1"/>
</dbReference>
<evidence type="ECO:0000313" key="7">
    <source>
        <dbReference type="Proteomes" id="UP000777438"/>
    </source>
</evidence>
<dbReference type="Gene3D" id="3.90.850.10">
    <property type="entry name" value="Fumarylacetoacetase-like, C-terminal domain"/>
    <property type="match status" value="1"/>
</dbReference>
<dbReference type="EMBL" id="JAGPYM010000086">
    <property type="protein sequence ID" value="KAH6868867.1"/>
    <property type="molecule type" value="Genomic_DNA"/>
</dbReference>
<evidence type="ECO:0000259" key="5">
    <source>
        <dbReference type="SMART" id="SM00906"/>
    </source>
</evidence>
<evidence type="ECO:0000256" key="2">
    <source>
        <dbReference type="ARBA" id="ARBA00022723"/>
    </source>
</evidence>
<dbReference type="GO" id="GO:0050163">
    <property type="term" value="F:oxaloacetate tautomerase activity"/>
    <property type="evidence" value="ECO:0007669"/>
    <property type="project" value="UniProtKB-ARBA"/>
</dbReference>
<dbReference type="SMART" id="SM00906">
    <property type="entry name" value="Fungal_trans"/>
    <property type="match status" value="1"/>
</dbReference>
<dbReference type="FunFam" id="3.90.850.10:FF:000002">
    <property type="entry name" value="2-hydroxyhepta-2,4-diene-1,7-dioate isomerase"/>
    <property type="match status" value="1"/>
</dbReference>
<dbReference type="SUPFAM" id="SSF56529">
    <property type="entry name" value="FAH"/>
    <property type="match status" value="1"/>
</dbReference>
<reference evidence="6 7" key="1">
    <citation type="journal article" date="2021" name="Nat. Commun.">
        <title>Genetic determinants of endophytism in the Arabidopsis root mycobiome.</title>
        <authorList>
            <person name="Mesny F."/>
            <person name="Miyauchi S."/>
            <person name="Thiergart T."/>
            <person name="Pickel B."/>
            <person name="Atanasova L."/>
            <person name="Karlsson M."/>
            <person name="Huettel B."/>
            <person name="Barry K.W."/>
            <person name="Haridas S."/>
            <person name="Chen C."/>
            <person name="Bauer D."/>
            <person name="Andreopoulos W."/>
            <person name="Pangilinan J."/>
            <person name="LaButti K."/>
            <person name="Riley R."/>
            <person name="Lipzen A."/>
            <person name="Clum A."/>
            <person name="Drula E."/>
            <person name="Henrissat B."/>
            <person name="Kohler A."/>
            <person name="Grigoriev I.V."/>
            <person name="Martin F.M."/>
            <person name="Hacquard S."/>
        </authorList>
    </citation>
    <scope>NUCLEOTIDE SEQUENCE [LARGE SCALE GENOMIC DNA]</scope>
    <source>
        <strain evidence="6 7">MPI-CAGE-CH-0241</strain>
    </source>
</reference>
<feature type="domain" description="Xylanolytic transcriptional activator regulatory" evidence="5">
    <location>
        <begin position="613"/>
        <end position="694"/>
    </location>
</feature>
<keyword evidence="2" id="KW-0479">Metal-binding</keyword>
<dbReference type="Pfam" id="PF04082">
    <property type="entry name" value="Fungal_trans"/>
    <property type="match status" value="1"/>
</dbReference>
<dbReference type="GO" id="GO:0006107">
    <property type="term" value="P:oxaloacetate metabolic process"/>
    <property type="evidence" value="ECO:0007669"/>
    <property type="project" value="UniProtKB-ARBA"/>
</dbReference>
<dbReference type="GO" id="GO:0006351">
    <property type="term" value="P:DNA-templated transcription"/>
    <property type="evidence" value="ECO:0007669"/>
    <property type="project" value="InterPro"/>
</dbReference>
<comment type="caution">
    <text evidence="6">The sequence shown here is derived from an EMBL/GenBank/DDBJ whole genome shotgun (WGS) entry which is preliminary data.</text>
</comment>
<feature type="region of interest" description="Disordered" evidence="4">
    <location>
        <begin position="953"/>
        <end position="998"/>
    </location>
</feature>